<dbReference type="RefSeq" id="WP_203175372.1">
    <property type="nucleotide sequence ID" value="NZ_JAEVHM010000056.1"/>
</dbReference>
<reference evidence="1 2" key="1">
    <citation type="submission" date="2021-01" db="EMBL/GenBank/DDBJ databases">
        <title>Draft genome sequence of Micromonospora sp. strain STR1_7.</title>
        <authorList>
            <person name="Karlyshev A."/>
            <person name="Jawad R."/>
        </authorList>
    </citation>
    <scope>NUCLEOTIDE SEQUENCE [LARGE SCALE GENOMIC DNA]</scope>
    <source>
        <strain evidence="1 2">STR1-7</strain>
    </source>
</reference>
<dbReference type="EMBL" id="JAEVHM010000056">
    <property type="protein sequence ID" value="MBM0232894.1"/>
    <property type="molecule type" value="Genomic_DNA"/>
</dbReference>
<sequence>MKILASASVPSENRLIDADTTNLTAIQRPATDGFPMNAAYAGRVEAGDLELIRAAIDANPAAVRELADAIRVGDSRYAEGYADGLQRALAARPPACPPYCTEDHRGQVTEVDGFSIGLCHEVVIADLTADEPSSTTGAATARVLVESTSERGEVTTPTRVVLTLVEGDTGHYAGGDGVQGWSGTPAEVEQLAHALLSAARIARAAR</sequence>
<dbReference type="Proteomes" id="UP000601027">
    <property type="component" value="Unassembled WGS sequence"/>
</dbReference>
<evidence type="ECO:0000313" key="2">
    <source>
        <dbReference type="Proteomes" id="UP000601027"/>
    </source>
</evidence>
<evidence type="ECO:0000313" key="1">
    <source>
        <dbReference type="EMBL" id="MBM0232894.1"/>
    </source>
</evidence>
<proteinExistence type="predicted"/>
<organism evidence="1 2">
    <name type="scientific">Micromonospora parastrephiae</name>
    <dbReference type="NCBI Taxonomy" id="2806101"/>
    <lineage>
        <taxon>Bacteria</taxon>
        <taxon>Bacillati</taxon>
        <taxon>Actinomycetota</taxon>
        <taxon>Actinomycetes</taxon>
        <taxon>Micromonosporales</taxon>
        <taxon>Micromonosporaceae</taxon>
        <taxon>Micromonospora</taxon>
    </lineage>
</organism>
<keyword evidence="2" id="KW-1185">Reference proteome</keyword>
<accession>A0ABS1XUE8</accession>
<protein>
    <submittedName>
        <fullName evidence="1">Uncharacterized protein</fullName>
    </submittedName>
</protein>
<gene>
    <name evidence="1" type="ORF">JNW91_14105</name>
</gene>
<name>A0ABS1XUE8_9ACTN</name>
<comment type="caution">
    <text evidence="1">The sequence shown here is derived from an EMBL/GenBank/DDBJ whole genome shotgun (WGS) entry which is preliminary data.</text>
</comment>